<dbReference type="InterPro" id="IPR001845">
    <property type="entry name" value="HTH_ArsR_DNA-bd_dom"/>
</dbReference>
<keyword evidence="2" id="KW-0238">DNA-binding</keyword>
<name>A0AAU9EIL6_9FIRM</name>
<dbReference type="Gene3D" id="1.10.10.10">
    <property type="entry name" value="Winged helix-like DNA-binding domain superfamily/Winged helix DNA-binding domain"/>
    <property type="match status" value="1"/>
</dbReference>
<dbReference type="AlphaFoldDB" id="A0AAU9EIL6"/>
<dbReference type="SMART" id="SM00418">
    <property type="entry name" value="HTH_ARSR"/>
    <property type="match status" value="1"/>
</dbReference>
<dbReference type="PRINTS" id="PR00778">
    <property type="entry name" value="HTHARSR"/>
</dbReference>
<keyword evidence="1" id="KW-0805">Transcription regulation</keyword>
<dbReference type="InterPro" id="IPR036388">
    <property type="entry name" value="WH-like_DNA-bd_sf"/>
</dbReference>
<accession>A0AAU9EIL6</accession>
<keyword evidence="3" id="KW-0804">Transcription</keyword>
<sequence length="103" mass="11843">MSTLNDITSTLLKSIAHPTRISILELLREENTLCVCTIYEKLNLEQSNISQHLKILKNTGILRSKKNGLQVLYTVEYPEIFKIIDLAKDIIKIEAQKINDQFN</sequence>
<dbReference type="NCBIfam" id="NF033788">
    <property type="entry name" value="HTH_metalloreg"/>
    <property type="match status" value="1"/>
</dbReference>
<gene>
    <name evidence="5" type="ORF">HLPR_00650</name>
</gene>
<dbReference type="SUPFAM" id="SSF46785">
    <property type="entry name" value="Winged helix' DNA-binding domain"/>
    <property type="match status" value="1"/>
</dbReference>
<feature type="domain" description="HTH arsR-type" evidence="4">
    <location>
        <begin position="1"/>
        <end position="95"/>
    </location>
</feature>
<dbReference type="InterPro" id="IPR051011">
    <property type="entry name" value="Metal_resp_trans_reg"/>
</dbReference>
<dbReference type="InterPro" id="IPR036390">
    <property type="entry name" value="WH_DNA-bd_sf"/>
</dbReference>
<dbReference type="GO" id="GO:0003700">
    <property type="term" value="F:DNA-binding transcription factor activity"/>
    <property type="evidence" value="ECO:0007669"/>
    <property type="project" value="InterPro"/>
</dbReference>
<dbReference type="KEGG" id="hprf:HLPR_00650"/>
<dbReference type="CDD" id="cd00090">
    <property type="entry name" value="HTH_ARSR"/>
    <property type="match status" value="1"/>
</dbReference>
<dbReference type="PANTHER" id="PTHR43132">
    <property type="entry name" value="ARSENICAL RESISTANCE OPERON REPRESSOR ARSR-RELATED"/>
    <property type="match status" value="1"/>
</dbReference>
<proteinExistence type="predicted"/>
<dbReference type="RefSeq" id="WP_338536104.1">
    <property type="nucleotide sequence ID" value="NZ_AP028654.1"/>
</dbReference>
<reference evidence="5 6" key="1">
    <citation type="submission" date="2023-08" db="EMBL/GenBank/DDBJ databases">
        <title>Helicovermis profunda gen. nov., sp. nov., a novel mesophilic, fermentative bacterium within the Bacillota from a deep-sea hydrothermal vent chimney.</title>
        <authorList>
            <person name="Miyazaki U."/>
            <person name="Mizutani D."/>
            <person name="Hashimoto Y."/>
            <person name="Tame A."/>
            <person name="Sawayama S."/>
            <person name="Miyazaki J."/>
            <person name="Takai K."/>
            <person name="Nakagawa S."/>
        </authorList>
    </citation>
    <scope>NUCLEOTIDE SEQUENCE [LARGE SCALE GENOMIC DNA]</scope>
    <source>
        <strain evidence="5 6">S502</strain>
    </source>
</reference>
<keyword evidence="6" id="KW-1185">Reference proteome</keyword>
<dbReference type="EMBL" id="AP028654">
    <property type="protein sequence ID" value="BEP27734.1"/>
    <property type="molecule type" value="Genomic_DNA"/>
</dbReference>
<evidence type="ECO:0000256" key="3">
    <source>
        <dbReference type="ARBA" id="ARBA00023163"/>
    </source>
</evidence>
<organism evidence="5 6">
    <name type="scientific">Helicovermis profundi</name>
    <dbReference type="NCBI Taxonomy" id="3065157"/>
    <lineage>
        <taxon>Bacteria</taxon>
        <taxon>Bacillati</taxon>
        <taxon>Bacillota</taxon>
        <taxon>Clostridia</taxon>
        <taxon>Helicovermis</taxon>
    </lineage>
</organism>
<evidence type="ECO:0000313" key="6">
    <source>
        <dbReference type="Proteomes" id="UP001321786"/>
    </source>
</evidence>
<dbReference type="Proteomes" id="UP001321786">
    <property type="component" value="Chromosome"/>
</dbReference>
<protein>
    <submittedName>
        <fullName evidence="5">Metalloregulator ArsR/SmtB family transcription factor</fullName>
    </submittedName>
</protein>
<dbReference type="PANTHER" id="PTHR43132:SF2">
    <property type="entry name" value="ARSENICAL RESISTANCE OPERON REPRESSOR ARSR-RELATED"/>
    <property type="match status" value="1"/>
</dbReference>
<evidence type="ECO:0000259" key="4">
    <source>
        <dbReference type="PROSITE" id="PS50987"/>
    </source>
</evidence>
<dbReference type="GO" id="GO:0003677">
    <property type="term" value="F:DNA binding"/>
    <property type="evidence" value="ECO:0007669"/>
    <property type="project" value="UniProtKB-KW"/>
</dbReference>
<dbReference type="InterPro" id="IPR011991">
    <property type="entry name" value="ArsR-like_HTH"/>
</dbReference>
<dbReference type="PROSITE" id="PS50987">
    <property type="entry name" value="HTH_ARSR_2"/>
    <property type="match status" value="1"/>
</dbReference>
<evidence type="ECO:0000256" key="2">
    <source>
        <dbReference type="ARBA" id="ARBA00023125"/>
    </source>
</evidence>
<evidence type="ECO:0000256" key="1">
    <source>
        <dbReference type="ARBA" id="ARBA00023015"/>
    </source>
</evidence>
<evidence type="ECO:0000313" key="5">
    <source>
        <dbReference type="EMBL" id="BEP27734.1"/>
    </source>
</evidence>
<dbReference type="Pfam" id="PF01022">
    <property type="entry name" value="HTH_5"/>
    <property type="match status" value="1"/>
</dbReference>